<dbReference type="PANTHER" id="PTHR13600">
    <property type="entry name" value="LEUCINE CARBOXYL METHYLTRANSFERASE"/>
    <property type="match status" value="1"/>
</dbReference>
<dbReference type="Pfam" id="PF04072">
    <property type="entry name" value="LCM"/>
    <property type="match status" value="1"/>
</dbReference>
<dbReference type="eggNOG" id="KOG2918">
    <property type="taxonomic scope" value="Eukaryota"/>
</dbReference>
<comment type="catalytic activity">
    <reaction evidence="1 8">
        <text>[phosphatase 2A protein]-C-terminal L-leucine + S-adenosyl-L-methionine = [phosphatase 2A protein]-C-terminal L-leucine methyl ester + S-adenosyl-L-homocysteine</text>
        <dbReference type="Rhea" id="RHEA:48544"/>
        <dbReference type="Rhea" id="RHEA-COMP:12134"/>
        <dbReference type="Rhea" id="RHEA-COMP:12135"/>
        <dbReference type="ChEBI" id="CHEBI:57856"/>
        <dbReference type="ChEBI" id="CHEBI:59789"/>
        <dbReference type="ChEBI" id="CHEBI:90516"/>
        <dbReference type="ChEBI" id="CHEBI:90517"/>
        <dbReference type="EC" id="2.1.1.233"/>
    </reaction>
</comment>
<dbReference type="GO" id="GO:0065003">
    <property type="term" value="P:protein-containing complex assembly"/>
    <property type="evidence" value="ECO:0007669"/>
    <property type="project" value="EnsemblFungi"/>
</dbReference>
<dbReference type="RefSeq" id="XP_003687611.1">
    <property type="nucleotide sequence ID" value="XM_003687563.1"/>
</dbReference>
<dbReference type="GO" id="GO:0032259">
    <property type="term" value="P:methylation"/>
    <property type="evidence" value="ECO:0007669"/>
    <property type="project" value="UniProtKB-KW"/>
</dbReference>
<dbReference type="Proteomes" id="UP000005666">
    <property type="component" value="Chromosome 11"/>
</dbReference>
<dbReference type="STRING" id="1071381.G8BZ49"/>
<comment type="similarity">
    <text evidence="2 8">Belongs to the methyltransferase superfamily. LCMT family.</text>
</comment>
<evidence type="ECO:0000256" key="6">
    <source>
        <dbReference type="ARBA" id="ARBA00022679"/>
    </source>
</evidence>
<dbReference type="InterPro" id="IPR029063">
    <property type="entry name" value="SAM-dependent_MTases_sf"/>
</dbReference>
<comment type="function">
    <text evidence="8">Methylates the carboxyl group of the C-terminal leucine residue of protein phosphatase 2A catalytic subunits to form alpha-leucine ester residues.</text>
</comment>
<name>G8BZ49_TETPH</name>
<evidence type="ECO:0000313" key="11">
    <source>
        <dbReference type="Proteomes" id="UP000005666"/>
    </source>
</evidence>
<gene>
    <name evidence="10" type="primary">TPHA0K00430</name>
    <name evidence="10" type="ordered locus">TPHA_0K00430</name>
</gene>
<evidence type="ECO:0000256" key="4">
    <source>
        <dbReference type="ARBA" id="ARBA00017497"/>
    </source>
</evidence>
<dbReference type="EMBL" id="HE612866">
    <property type="protein sequence ID" value="CCE65177.1"/>
    <property type="molecule type" value="Genomic_DNA"/>
</dbReference>
<dbReference type="EC" id="2.1.1.233" evidence="3 8"/>
<feature type="binding site" evidence="9">
    <location>
        <position position="78"/>
    </location>
    <ligand>
        <name>S-adenosyl-L-methionine</name>
        <dbReference type="ChEBI" id="CHEBI:59789"/>
    </ligand>
</feature>
<evidence type="ECO:0000256" key="8">
    <source>
        <dbReference type="PIRNR" id="PIRNR016305"/>
    </source>
</evidence>
<dbReference type="InterPro" id="IPR016651">
    <property type="entry name" value="LCMT1"/>
</dbReference>
<evidence type="ECO:0000256" key="2">
    <source>
        <dbReference type="ARBA" id="ARBA00010703"/>
    </source>
</evidence>
<evidence type="ECO:0000256" key="3">
    <source>
        <dbReference type="ARBA" id="ARBA00012834"/>
    </source>
</evidence>
<keyword evidence="5 8" id="KW-0489">Methyltransferase</keyword>
<proteinExistence type="inferred from homology"/>
<reference evidence="10 11" key="1">
    <citation type="journal article" date="2011" name="Proc. Natl. Acad. Sci. U.S.A.">
        <title>Evolutionary erosion of yeast sex chromosomes by mating-type switching accidents.</title>
        <authorList>
            <person name="Gordon J.L."/>
            <person name="Armisen D."/>
            <person name="Proux-Wera E."/>
            <person name="Oheigeartaigh S.S."/>
            <person name="Byrne K.P."/>
            <person name="Wolfe K.H."/>
        </authorList>
    </citation>
    <scope>NUCLEOTIDE SEQUENCE [LARGE SCALE GENOMIC DNA]</scope>
    <source>
        <strain evidence="11">ATCC 24235 / CBS 4417 / NBRC 1672 / NRRL Y-8282 / UCD 70-5</strain>
    </source>
</reference>
<dbReference type="AlphaFoldDB" id="G8BZ49"/>
<keyword evidence="6 8" id="KW-0808">Transferase</keyword>
<dbReference type="HOGENOM" id="CLU_031312_1_0_1"/>
<feature type="binding site" evidence="9">
    <location>
        <position position="204"/>
    </location>
    <ligand>
        <name>S-adenosyl-L-methionine</name>
        <dbReference type="ChEBI" id="CHEBI:59789"/>
    </ligand>
</feature>
<feature type="binding site" evidence="9">
    <location>
        <position position="105"/>
    </location>
    <ligand>
        <name>S-adenosyl-L-methionine</name>
        <dbReference type="ChEBI" id="CHEBI:59789"/>
    </ligand>
</feature>
<sequence length="339" mass="39698">MEKIVQNTDHDALTCKLSAISTRYIPCPLVHKDYFNYNDIYLSYYQTLKTLLSRRDQGSINRALRNSYPVMNYGTYLRTVSIDSLLNSYLDERVSNEYIQVVNLGCGSDLRFVHLLNNFKNIKYIDVDFKDALELKGKVLRTNLKFKQALKLDTEIMDKTENGSQLIHTENYVMMEGDLKDTSDIITKLSRYTDTNAKTVFITECALCYLPDIAAQRLIDKIIDTFDSGYWISYDPIGGNQEKDKDRFGKIMQDNLKSSRDLELPTLLKYFSEDLYSSRFTQHTNSSKKITVNIKNLWEFYLQSINDNEKKRLQKLQFLDEIEELKIMQSHYIILNAQW</sequence>
<evidence type="ECO:0000256" key="5">
    <source>
        <dbReference type="ARBA" id="ARBA00022603"/>
    </source>
</evidence>
<dbReference type="GeneID" id="11533410"/>
<dbReference type="GO" id="GO:0010506">
    <property type="term" value="P:regulation of autophagy"/>
    <property type="evidence" value="ECO:0007669"/>
    <property type="project" value="EnsemblFungi"/>
</dbReference>
<evidence type="ECO:0000256" key="1">
    <source>
        <dbReference type="ARBA" id="ARBA00000724"/>
    </source>
</evidence>
<organism evidence="10 11">
    <name type="scientific">Tetrapisispora phaffii (strain ATCC 24235 / CBS 4417 / NBRC 1672 / NRRL Y-8282 / UCD 70-5)</name>
    <name type="common">Yeast</name>
    <name type="synonym">Fabospora phaffii</name>
    <dbReference type="NCBI Taxonomy" id="1071381"/>
    <lineage>
        <taxon>Eukaryota</taxon>
        <taxon>Fungi</taxon>
        <taxon>Dikarya</taxon>
        <taxon>Ascomycota</taxon>
        <taxon>Saccharomycotina</taxon>
        <taxon>Saccharomycetes</taxon>
        <taxon>Saccharomycetales</taxon>
        <taxon>Saccharomycetaceae</taxon>
        <taxon>Tetrapisispora</taxon>
    </lineage>
</organism>
<dbReference type="KEGG" id="tpf:TPHA_0K00430"/>
<evidence type="ECO:0000256" key="7">
    <source>
        <dbReference type="ARBA" id="ARBA00022691"/>
    </source>
</evidence>
<keyword evidence="7 8" id="KW-0949">S-adenosyl-L-methionine</keyword>
<accession>G8BZ49</accession>
<dbReference type="SUPFAM" id="SSF53335">
    <property type="entry name" value="S-adenosyl-L-methionine-dependent methyltransferases"/>
    <property type="match status" value="1"/>
</dbReference>
<dbReference type="GO" id="GO:0018423">
    <property type="term" value="F:protein C-terminal leucine carboxyl O-methyltransferase activity"/>
    <property type="evidence" value="ECO:0007669"/>
    <property type="project" value="UniProtKB-EC"/>
</dbReference>
<protein>
    <recommendedName>
        <fullName evidence="4 8">Leucine carboxyl methyltransferase 1</fullName>
        <ecNumber evidence="3 8">2.1.1.233</ecNumber>
    </recommendedName>
</protein>
<dbReference type="PANTHER" id="PTHR13600:SF21">
    <property type="entry name" value="LEUCINE CARBOXYL METHYLTRANSFERASE 1"/>
    <property type="match status" value="1"/>
</dbReference>
<feature type="binding site" evidence="9">
    <location>
        <begin position="178"/>
        <end position="179"/>
    </location>
    <ligand>
        <name>S-adenosyl-L-methionine</name>
        <dbReference type="ChEBI" id="CHEBI:59789"/>
    </ligand>
</feature>
<evidence type="ECO:0000256" key="9">
    <source>
        <dbReference type="PIRSR" id="PIRSR016305-1"/>
    </source>
</evidence>
<dbReference type="OMA" id="IIYEPIR"/>
<dbReference type="Gene3D" id="3.40.50.150">
    <property type="entry name" value="Vaccinia Virus protein VP39"/>
    <property type="match status" value="1"/>
</dbReference>
<dbReference type="OrthoDB" id="203237at2759"/>
<evidence type="ECO:0000313" key="10">
    <source>
        <dbReference type="EMBL" id="CCE65177.1"/>
    </source>
</evidence>
<dbReference type="PIRSF" id="PIRSF016305">
    <property type="entry name" value="LCM_mtfrase"/>
    <property type="match status" value="1"/>
</dbReference>
<keyword evidence="11" id="KW-1185">Reference proteome</keyword>
<dbReference type="InterPro" id="IPR007213">
    <property type="entry name" value="Ppm1/Ppm2/Tcmp"/>
</dbReference>